<evidence type="ECO:0000313" key="1">
    <source>
        <dbReference type="EMBL" id="QBH15561.1"/>
    </source>
</evidence>
<gene>
    <name evidence="2" type="ORF">DO021_18935</name>
    <name evidence="1" type="ORF">EYB58_09585</name>
</gene>
<accession>A0A328FBG6</accession>
<keyword evidence="4" id="KW-1185">Reference proteome</keyword>
<dbReference type="OrthoDB" id="9804086at2"/>
<dbReference type="Proteomes" id="UP000293902">
    <property type="component" value="Chromosome"/>
</dbReference>
<evidence type="ECO:0000313" key="3">
    <source>
        <dbReference type="Proteomes" id="UP000248798"/>
    </source>
</evidence>
<proteinExistence type="predicted"/>
<organism evidence="2 3">
    <name type="scientific">Desulfobacter hydrogenophilus</name>
    <dbReference type="NCBI Taxonomy" id="2291"/>
    <lineage>
        <taxon>Bacteria</taxon>
        <taxon>Pseudomonadati</taxon>
        <taxon>Thermodesulfobacteriota</taxon>
        <taxon>Desulfobacteria</taxon>
        <taxon>Desulfobacterales</taxon>
        <taxon>Desulfobacteraceae</taxon>
        <taxon>Desulfobacter</taxon>
    </lineage>
</organism>
<evidence type="ECO:0000313" key="2">
    <source>
        <dbReference type="EMBL" id="RAM00475.1"/>
    </source>
</evidence>
<dbReference type="AlphaFoldDB" id="A0A328FBG6"/>
<evidence type="ECO:0000313" key="4">
    <source>
        <dbReference type="Proteomes" id="UP000293902"/>
    </source>
</evidence>
<sequence length="65" mass="7509">MFAQQWANKQQGKSGYVPVKRTITPQDLEDHFKGTSSFRRTIQTQARAFSDCLLDPGKPYRPMTF</sequence>
<protein>
    <submittedName>
        <fullName evidence="2">Uncharacterized protein</fullName>
    </submittedName>
</protein>
<dbReference type="EMBL" id="CP036313">
    <property type="protein sequence ID" value="QBH15561.1"/>
    <property type="molecule type" value="Genomic_DNA"/>
</dbReference>
<reference evidence="1 4" key="2">
    <citation type="submission" date="2019-02" db="EMBL/GenBank/DDBJ databases">
        <title>Complete genome sequence of Desulfobacter hydrogenophilus AcRS1.</title>
        <authorList>
            <person name="Marietou A."/>
            <person name="Lund M.B."/>
            <person name="Marshall I.P.G."/>
            <person name="Schreiber L."/>
            <person name="Jorgensen B."/>
        </authorList>
    </citation>
    <scope>NUCLEOTIDE SEQUENCE [LARGE SCALE GENOMIC DNA]</scope>
    <source>
        <strain evidence="1 4">AcRS1</strain>
    </source>
</reference>
<name>A0A328FBG6_9BACT</name>
<dbReference type="EMBL" id="QLNI01000047">
    <property type="protein sequence ID" value="RAM00475.1"/>
    <property type="molecule type" value="Genomic_DNA"/>
</dbReference>
<dbReference type="Proteomes" id="UP000248798">
    <property type="component" value="Unassembled WGS sequence"/>
</dbReference>
<reference evidence="2 3" key="1">
    <citation type="submission" date="2018-06" db="EMBL/GenBank/DDBJ databases">
        <title>Complete Genome Sequence of Desulfobacter hydrogenophilus (DSM3380).</title>
        <authorList>
            <person name="Marietou A."/>
            <person name="Schreiber L."/>
            <person name="Marshall I."/>
            <person name="Jorgensen B."/>
        </authorList>
    </citation>
    <scope>NUCLEOTIDE SEQUENCE [LARGE SCALE GENOMIC DNA]</scope>
    <source>
        <strain evidence="2 3">DSM 3380</strain>
    </source>
</reference>